<keyword evidence="1" id="KW-0812">Transmembrane</keyword>
<reference evidence="2" key="2">
    <citation type="submission" date="2025-08" db="UniProtKB">
        <authorList>
            <consortium name="EnsemblFungi"/>
        </authorList>
    </citation>
    <scope>IDENTIFICATION</scope>
    <source>
        <strain evidence="2">4287 / CBS 123668 / FGSC 9935 / NRRL 34936</strain>
    </source>
</reference>
<evidence type="ECO:0000313" key="3">
    <source>
        <dbReference type="Proteomes" id="UP000002489"/>
    </source>
</evidence>
<keyword evidence="1" id="KW-1133">Transmembrane helix</keyword>
<dbReference type="AlphaFoldDB" id="A0A0D2XR26"/>
<accession>A0A0D2XR26</accession>
<feature type="transmembrane region" description="Helical" evidence="1">
    <location>
        <begin position="18"/>
        <end position="36"/>
    </location>
</feature>
<protein>
    <submittedName>
        <fullName evidence="2">Uncharacterized protein</fullName>
    </submittedName>
</protein>
<keyword evidence="1" id="KW-0472">Membrane</keyword>
<proteinExistence type="predicted"/>
<name>A0A0D2XR26_FUSOF</name>
<organism evidence="2 3">
    <name type="scientific">Fusarium oxysporum (strain Fo5176)</name>
    <name type="common">Fusarium vascular wilt</name>
    <dbReference type="NCBI Taxonomy" id="660025"/>
    <lineage>
        <taxon>Eukaryota</taxon>
        <taxon>Fungi</taxon>
        <taxon>Dikarya</taxon>
        <taxon>Ascomycota</taxon>
        <taxon>Pezizomycotina</taxon>
        <taxon>Sordariomycetes</taxon>
        <taxon>Hypocreomycetidae</taxon>
        <taxon>Hypocreales</taxon>
        <taxon>Nectriaceae</taxon>
        <taxon>Fusarium</taxon>
        <taxon>Fusarium oxysporum species complex</taxon>
    </lineage>
</organism>
<dbReference type="EnsemblFungi" id="FOXG_06428T0">
    <property type="protein sequence ID" value="FOXG_06428P0"/>
    <property type="gene ID" value="FOXG_06428"/>
</dbReference>
<evidence type="ECO:0000313" key="2">
    <source>
        <dbReference type="EnsemblFungi" id="FOXG_06428P0"/>
    </source>
</evidence>
<evidence type="ECO:0000256" key="1">
    <source>
        <dbReference type="SAM" id="Phobius"/>
    </source>
</evidence>
<sequence length="59" mass="6564">MPTSYSRAAARALNCTRGHIGLCAIILMLMMSTLVWRQRDLVARQTSCYGATTADDPRF</sequence>
<dbReference type="Proteomes" id="UP000002489">
    <property type="component" value="Unassembled WGS sequence"/>
</dbReference>
<reference evidence="3" key="1">
    <citation type="journal article" date="2012" name="Mol. Plant Microbe Interact.">
        <title>A highly conserved effector in Fusarium oxysporum is required for full virulence on Arabidopsis.</title>
        <authorList>
            <person name="Thatcher L.F."/>
            <person name="Gardiner D.M."/>
            <person name="Kazan K."/>
            <person name="Manners J."/>
        </authorList>
    </citation>
    <scope>NUCLEOTIDE SEQUENCE [LARGE SCALE GENOMIC DNA]</scope>
    <source>
        <strain evidence="3">Fo5176</strain>
    </source>
</reference>